<evidence type="ECO:0000313" key="1">
    <source>
        <dbReference type="EMBL" id="PZX08255.1"/>
    </source>
</evidence>
<sequence>MDKETQEQKKILEELLEWTKKRDTILEEIEHKLYDMKEIAEYAFEHDLSPDEVARLNRQLDEKKREVQSLENQLQSVVH</sequence>
<protein>
    <submittedName>
        <fullName evidence="1">Uncharacterized protein</fullName>
    </submittedName>
</protein>
<dbReference type="AlphaFoldDB" id="A0A2W7MMZ9"/>
<comment type="caution">
    <text evidence="1">The sequence shown here is derived from an EMBL/GenBank/DDBJ whole genome shotgun (WGS) entry which is preliminary data.</text>
</comment>
<keyword evidence="2" id="KW-1185">Reference proteome</keyword>
<organism evidence="1 2">
    <name type="scientific">Psychrobacillus insolitus</name>
    <dbReference type="NCBI Taxonomy" id="1461"/>
    <lineage>
        <taxon>Bacteria</taxon>
        <taxon>Bacillati</taxon>
        <taxon>Bacillota</taxon>
        <taxon>Bacilli</taxon>
        <taxon>Bacillales</taxon>
        <taxon>Bacillaceae</taxon>
        <taxon>Psychrobacillus</taxon>
    </lineage>
</organism>
<reference evidence="1 2" key="1">
    <citation type="submission" date="2018-06" db="EMBL/GenBank/DDBJ databases">
        <title>Genomic Encyclopedia of Type Strains, Phase IV (KMG-IV): sequencing the most valuable type-strain genomes for metagenomic binning, comparative biology and taxonomic classification.</title>
        <authorList>
            <person name="Goeker M."/>
        </authorList>
    </citation>
    <scope>NUCLEOTIDE SEQUENCE [LARGE SCALE GENOMIC DNA]</scope>
    <source>
        <strain evidence="1 2">DSM 5</strain>
    </source>
</reference>
<dbReference type="OrthoDB" id="2887155at2"/>
<dbReference type="RefSeq" id="WP_111438842.1">
    <property type="nucleotide sequence ID" value="NZ_QKZI01000001.1"/>
</dbReference>
<accession>A0A2W7MMZ9</accession>
<dbReference type="Proteomes" id="UP000248646">
    <property type="component" value="Unassembled WGS sequence"/>
</dbReference>
<name>A0A2W7MMZ9_9BACI</name>
<gene>
    <name evidence="1" type="ORF">C7437_1011379</name>
</gene>
<dbReference type="EMBL" id="QKZI01000001">
    <property type="protein sequence ID" value="PZX08255.1"/>
    <property type="molecule type" value="Genomic_DNA"/>
</dbReference>
<proteinExistence type="predicted"/>
<evidence type="ECO:0000313" key="2">
    <source>
        <dbReference type="Proteomes" id="UP000248646"/>
    </source>
</evidence>